<dbReference type="GeneID" id="95764559"/>
<organism evidence="2 4">
    <name type="scientific">Xanthobacter flavus</name>
    <dbReference type="NCBI Taxonomy" id="281"/>
    <lineage>
        <taxon>Bacteria</taxon>
        <taxon>Pseudomonadati</taxon>
        <taxon>Pseudomonadota</taxon>
        <taxon>Alphaproteobacteria</taxon>
        <taxon>Hyphomicrobiales</taxon>
        <taxon>Xanthobacteraceae</taxon>
        <taxon>Xanthobacter</taxon>
    </lineage>
</organism>
<dbReference type="AlphaFoldDB" id="A0A9W6FL76"/>
<accession>A0A9W6FL76</accession>
<keyword evidence="1" id="KW-1133">Transmembrane helix</keyword>
<evidence type="ECO:0000313" key="3">
    <source>
        <dbReference type="EMBL" id="MDR6335340.1"/>
    </source>
</evidence>
<sequence>MVDTVENRPQAVQAMPAVRAVTFADVKASLIEGLSDFAQAPAFGLAFGALYAAGGLAIVACVFFFELGYLAYPLFAGSVLIGPFVAAGLYDVSRELEAGREPTWNGVLSTIFAQRQRELGWMAFVTIFAFIIWMYQVRLLLALFLGFASFATLNDFLKVLFTTSDGIAFLAVGHVIGAALALGLFSITVISFPLLMDRNLDVVTAMITSVQAVLTSPGPMILWGICVVALIAIGTAPAFLGLIFVLPVLGHATWHLYRRAVAPLP</sequence>
<evidence type="ECO:0000313" key="4">
    <source>
        <dbReference type="Proteomes" id="UP001144397"/>
    </source>
</evidence>
<evidence type="ECO:0000313" key="5">
    <source>
        <dbReference type="Proteomes" id="UP001245370"/>
    </source>
</evidence>
<dbReference type="EMBL" id="JAVDPY010000007">
    <property type="protein sequence ID" value="MDR6335340.1"/>
    <property type="molecule type" value="Genomic_DNA"/>
</dbReference>
<name>A0A9W6FL76_XANFL</name>
<feature type="transmembrane region" description="Helical" evidence="1">
    <location>
        <begin position="221"/>
        <end position="249"/>
    </location>
</feature>
<gene>
    <name evidence="3" type="ORF">GGQ86_003835</name>
    <name evidence="2" type="ORF">XFLAVUS301_37800</name>
</gene>
<feature type="transmembrane region" description="Helical" evidence="1">
    <location>
        <begin position="141"/>
        <end position="161"/>
    </location>
</feature>
<feature type="transmembrane region" description="Helical" evidence="1">
    <location>
        <begin position="42"/>
        <end position="65"/>
    </location>
</feature>
<feature type="transmembrane region" description="Helical" evidence="1">
    <location>
        <begin position="119"/>
        <end position="135"/>
    </location>
</feature>
<proteinExistence type="predicted"/>
<keyword evidence="1" id="KW-0472">Membrane</keyword>
<reference evidence="3 5" key="2">
    <citation type="submission" date="2023-07" db="EMBL/GenBank/DDBJ databases">
        <title>Genomic Encyclopedia of Type Strains, Phase IV (KMG-IV): sequencing the most valuable type-strain genomes for metagenomic binning, comparative biology and taxonomic classification.</title>
        <authorList>
            <person name="Goeker M."/>
        </authorList>
    </citation>
    <scope>NUCLEOTIDE SEQUENCE [LARGE SCALE GENOMIC DNA]</scope>
    <source>
        <strain evidence="3 5">DSM 338</strain>
    </source>
</reference>
<protein>
    <submittedName>
        <fullName evidence="2">Membrane protein</fullName>
    </submittedName>
</protein>
<evidence type="ECO:0000256" key="1">
    <source>
        <dbReference type="SAM" id="Phobius"/>
    </source>
</evidence>
<feature type="transmembrane region" description="Helical" evidence="1">
    <location>
        <begin position="168"/>
        <end position="196"/>
    </location>
</feature>
<feature type="transmembrane region" description="Helical" evidence="1">
    <location>
        <begin position="71"/>
        <end position="90"/>
    </location>
</feature>
<keyword evidence="5" id="KW-1185">Reference proteome</keyword>
<dbReference type="InterPro" id="IPR018692">
    <property type="entry name" value="DUF2189"/>
</dbReference>
<dbReference type="Pfam" id="PF09955">
    <property type="entry name" value="DUF2189"/>
    <property type="match status" value="1"/>
</dbReference>
<comment type="caution">
    <text evidence="2">The sequence shown here is derived from an EMBL/GenBank/DDBJ whole genome shotgun (WGS) entry which is preliminary data.</text>
</comment>
<dbReference type="EMBL" id="BSDO01000006">
    <property type="protein sequence ID" value="GLI24106.1"/>
    <property type="molecule type" value="Genomic_DNA"/>
</dbReference>
<dbReference type="Proteomes" id="UP001144397">
    <property type="component" value="Unassembled WGS sequence"/>
</dbReference>
<dbReference type="Proteomes" id="UP001245370">
    <property type="component" value="Unassembled WGS sequence"/>
</dbReference>
<evidence type="ECO:0000313" key="2">
    <source>
        <dbReference type="EMBL" id="GLI24106.1"/>
    </source>
</evidence>
<dbReference type="RefSeq" id="WP_281808921.1">
    <property type="nucleotide sequence ID" value="NZ_BSDO01000006.1"/>
</dbReference>
<reference evidence="2" key="1">
    <citation type="submission" date="2022-12" db="EMBL/GenBank/DDBJ databases">
        <title>Reference genome sequencing for broad-spectrum identification of bacterial and archaeal isolates by mass spectrometry.</title>
        <authorList>
            <person name="Sekiguchi Y."/>
            <person name="Tourlousse D.M."/>
        </authorList>
    </citation>
    <scope>NUCLEOTIDE SEQUENCE</scope>
    <source>
        <strain evidence="2">301</strain>
    </source>
</reference>
<keyword evidence="1" id="KW-0812">Transmembrane</keyword>